<evidence type="ECO:0000259" key="4">
    <source>
        <dbReference type="Pfam" id="PF02896"/>
    </source>
</evidence>
<dbReference type="InterPro" id="IPR000121">
    <property type="entry name" value="PEP_util_C"/>
</dbReference>
<dbReference type="Proteomes" id="UP001560573">
    <property type="component" value="Unassembled WGS sequence"/>
</dbReference>
<accession>A0ABV3ZM14</accession>
<dbReference type="InterPro" id="IPR015813">
    <property type="entry name" value="Pyrv/PenolPyrv_kinase-like_dom"/>
</dbReference>
<dbReference type="InterPro" id="IPR040442">
    <property type="entry name" value="Pyrv_kinase-like_dom_sf"/>
</dbReference>
<keyword evidence="6" id="KW-1185">Reference proteome</keyword>
<dbReference type="EMBL" id="JAULBC010000011">
    <property type="protein sequence ID" value="MEX6690909.1"/>
    <property type="molecule type" value="Genomic_DNA"/>
</dbReference>
<dbReference type="Pfam" id="PF02896">
    <property type="entry name" value="PEP-utilizers_C"/>
    <property type="match status" value="1"/>
</dbReference>
<organism evidence="5 6">
    <name type="scientific">Danxiaibacter flavus</name>
    <dbReference type="NCBI Taxonomy" id="3049108"/>
    <lineage>
        <taxon>Bacteria</taxon>
        <taxon>Pseudomonadati</taxon>
        <taxon>Bacteroidota</taxon>
        <taxon>Chitinophagia</taxon>
        <taxon>Chitinophagales</taxon>
        <taxon>Chitinophagaceae</taxon>
        <taxon>Danxiaibacter</taxon>
    </lineage>
</organism>
<dbReference type="Gene3D" id="3.20.20.60">
    <property type="entry name" value="Phosphoenolpyruvate-binding domains"/>
    <property type="match status" value="1"/>
</dbReference>
<dbReference type="InterPro" id="IPR006319">
    <property type="entry name" value="PEP_synth"/>
</dbReference>
<evidence type="ECO:0000256" key="3">
    <source>
        <dbReference type="ARBA" id="ARBA00022840"/>
    </source>
</evidence>
<evidence type="ECO:0000313" key="6">
    <source>
        <dbReference type="Proteomes" id="UP001560573"/>
    </source>
</evidence>
<comment type="similarity">
    <text evidence="1">Belongs to the PEP-utilizing enzyme family.</text>
</comment>
<proteinExistence type="inferred from homology"/>
<sequence>MKMISMMIHTAKKSGSRIGLCGQAPNDFPEFARFLVEQGIDSISFNSDALLTAIKNIVKAEEDFAGNNIQLVL</sequence>
<protein>
    <recommendedName>
        <fullName evidence="4">PEP-utilising enzyme C-terminal domain-containing protein</fullName>
    </recommendedName>
</protein>
<name>A0ABV3ZM14_9BACT</name>
<evidence type="ECO:0000256" key="2">
    <source>
        <dbReference type="ARBA" id="ARBA00022741"/>
    </source>
</evidence>
<feature type="domain" description="PEP-utilising enzyme C-terminal" evidence="4">
    <location>
        <begin position="2"/>
        <end position="59"/>
    </location>
</feature>
<keyword evidence="2" id="KW-0547">Nucleotide-binding</keyword>
<reference evidence="5 6" key="1">
    <citation type="submission" date="2023-07" db="EMBL/GenBank/DDBJ databases">
        <authorList>
            <person name="Lian W.-H."/>
        </authorList>
    </citation>
    <scope>NUCLEOTIDE SEQUENCE [LARGE SCALE GENOMIC DNA]</scope>
    <source>
        <strain evidence="5 6">SYSU DXS3180</strain>
    </source>
</reference>
<dbReference type="PANTHER" id="PTHR43030:SF1">
    <property type="entry name" value="PHOSPHOENOLPYRUVATE SYNTHASE"/>
    <property type="match status" value="1"/>
</dbReference>
<keyword evidence="3" id="KW-0067">ATP-binding</keyword>
<gene>
    <name evidence="5" type="ORF">QTN47_25595</name>
</gene>
<dbReference type="PANTHER" id="PTHR43030">
    <property type="entry name" value="PHOSPHOENOLPYRUVATE SYNTHASE"/>
    <property type="match status" value="1"/>
</dbReference>
<dbReference type="SUPFAM" id="SSF51621">
    <property type="entry name" value="Phosphoenolpyruvate/pyruvate domain"/>
    <property type="match status" value="1"/>
</dbReference>
<evidence type="ECO:0000313" key="5">
    <source>
        <dbReference type="EMBL" id="MEX6690909.1"/>
    </source>
</evidence>
<evidence type="ECO:0000256" key="1">
    <source>
        <dbReference type="ARBA" id="ARBA00007837"/>
    </source>
</evidence>
<comment type="caution">
    <text evidence="5">The sequence shown here is derived from an EMBL/GenBank/DDBJ whole genome shotgun (WGS) entry which is preliminary data.</text>
</comment>